<keyword evidence="4" id="KW-1185">Reference proteome</keyword>
<feature type="signal peptide" evidence="2">
    <location>
        <begin position="1"/>
        <end position="20"/>
    </location>
</feature>
<proteinExistence type="predicted"/>
<organism evidence="3 4">
    <name type="scientific">Terfezia boudieri ATCC MYA-4762</name>
    <dbReference type="NCBI Taxonomy" id="1051890"/>
    <lineage>
        <taxon>Eukaryota</taxon>
        <taxon>Fungi</taxon>
        <taxon>Dikarya</taxon>
        <taxon>Ascomycota</taxon>
        <taxon>Pezizomycotina</taxon>
        <taxon>Pezizomycetes</taxon>
        <taxon>Pezizales</taxon>
        <taxon>Pezizaceae</taxon>
        <taxon>Terfezia</taxon>
    </lineage>
</organism>
<dbReference type="AlphaFoldDB" id="A0A3N4L8D7"/>
<accession>A0A3N4L8D7</accession>
<evidence type="ECO:0000256" key="2">
    <source>
        <dbReference type="SAM" id="SignalP"/>
    </source>
</evidence>
<sequence>MNMNIWAGMMVLYSILICSTYHHNLRYSDGPRSDLQYTFACSTIKIAVFFPCRGTVILSRVYVECLYKSPYKNVRGTHVDACDLQSLWLAASVALAEAIFMFCFHAENNLNVALALLLMFFLAFRSSFRRMISIHALPEISYLFLHTYVLQTIECRSCRTHGS</sequence>
<gene>
    <name evidence="3" type="ORF">L211DRAFT_662226</name>
</gene>
<dbReference type="Proteomes" id="UP000267821">
    <property type="component" value="Unassembled WGS sequence"/>
</dbReference>
<keyword evidence="2" id="KW-0732">Signal</keyword>
<evidence type="ECO:0000313" key="4">
    <source>
        <dbReference type="Proteomes" id="UP000267821"/>
    </source>
</evidence>
<protein>
    <submittedName>
        <fullName evidence="3">Uncharacterized protein</fullName>
    </submittedName>
</protein>
<reference evidence="3 4" key="1">
    <citation type="journal article" date="2018" name="Nat. Ecol. Evol.">
        <title>Pezizomycetes genomes reveal the molecular basis of ectomycorrhizal truffle lifestyle.</title>
        <authorList>
            <person name="Murat C."/>
            <person name="Payen T."/>
            <person name="Noel B."/>
            <person name="Kuo A."/>
            <person name="Morin E."/>
            <person name="Chen J."/>
            <person name="Kohler A."/>
            <person name="Krizsan K."/>
            <person name="Balestrini R."/>
            <person name="Da Silva C."/>
            <person name="Montanini B."/>
            <person name="Hainaut M."/>
            <person name="Levati E."/>
            <person name="Barry K.W."/>
            <person name="Belfiori B."/>
            <person name="Cichocki N."/>
            <person name="Clum A."/>
            <person name="Dockter R.B."/>
            <person name="Fauchery L."/>
            <person name="Guy J."/>
            <person name="Iotti M."/>
            <person name="Le Tacon F."/>
            <person name="Lindquist E.A."/>
            <person name="Lipzen A."/>
            <person name="Malagnac F."/>
            <person name="Mello A."/>
            <person name="Molinier V."/>
            <person name="Miyauchi S."/>
            <person name="Poulain J."/>
            <person name="Riccioni C."/>
            <person name="Rubini A."/>
            <person name="Sitrit Y."/>
            <person name="Splivallo R."/>
            <person name="Traeger S."/>
            <person name="Wang M."/>
            <person name="Zifcakova L."/>
            <person name="Wipf D."/>
            <person name="Zambonelli A."/>
            <person name="Paolocci F."/>
            <person name="Nowrousian M."/>
            <person name="Ottonello S."/>
            <person name="Baldrian P."/>
            <person name="Spatafora J.W."/>
            <person name="Henrissat B."/>
            <person name="Nagy L.G."/>
            <person name="Aury J.M."/>
            <person name="Wincker P."/>
            <person name="Grigoriev I.V."/>
            <person name="Bonfante P."/>
            <person name="Martin F.M."/>
        </authorList>
    </citation>
    <scope>NUCLEOTIDE SEQUENCE [LARGE SCALE GENOMIC DNA]</scope>
    <source>
        <strain evidence="3 4">ATCC MYA-4762</strain>
    </source>
</reference>
<feature type="transmembrane region" description="Helical" evidence="1">
    <location>
        <begin position="84"/>
        <end position="104"/>
    </location>
</feature>
<name>A0A3N4L8D7_9PEZI</name>
<evidence type="ECO:0000313" key="3">
    <source>
        <dbReference type="EMBL" id="RPB19164.1"/>
    </source>
</evidence>
<keyword evidence="1" id="KW-0472">Membrane</keyword>
<dbReference type="InParanoid" id="A0A3N4L8D7"/>
<evidence type="ECO:0000256" key="1">
    <source>
        <dbReference type="SAM" id="Phobius"/>
    </source>
</evidence>
<keyword evidence="1" id="KW-0812">Transmembrane</keyword>
<dbReference type="EMBL" id="ML121596">
    <property type="protein sequence ID" value="RPB19164.1"/>
    <property type="molecule type" value="Genomic_DNA"/>
</dbReference>
<feature type="transmembrane region" description="Helical" evidence="1">
    <location>
        <begin position="110"/>
        <end position="128"/>
    </location>
</feature>
<feature type="chain" id="PRO_5018283108" evidence="2">
    <location>
        <begin position="21"/>
        <end position="163"/>
    </location>
</feature>
<keyword evidence="1" id="KW-1133">Transmembrane helix</keyword>